<keyword evidence="1" id="KW-0614">Plasmid</keyword>
<keyword evidence="2" id="KW-1185">Reference proteome</keyword>
<protein>
    <submittedName>
        <fullName evidence="1">Uncharacterized protein</fullName>
    </submittedName>
</protein>
<organism evidence="1 2">
    <name type="scientific">Leptolyngbya boryana NIES-2135</name>
    <dbReference type="NCBI Taxonomy" id="1973484"/>
    <lineage>
        <taxon>Bacteria</taxon>
        <taxon>Bacillati</taxon>
        <taxon>Cyanobacteriota</taxon>
        <taxon>Cyanophyceae</taxon>
        <taxon>Leptolyngbyales</taxon>
        <taxon>Leptolyngbyaceae</taxon>
        <taxon>Leptolyngbya group</taxon>
        <taxon>Leptolyngbya</taxon>
    </lineage>
</organism>
<evidence type="ECO:0000313" key="1">
    <source>
        <dbReference type="EMBL" id="BAY59237.1"/>
    </source>
</evidence>
<gene>
    <name evidence="1" type="ORF">NIES2135_61140</name>
</gene>
<sequence length="62" mass="6636">MKLNQIAAGQNLSGVEHDQIVTVVAVIPQGDSALQLIYRTPDGSIKERCSAPAMKIALRSQC</sequence>
<dbReference type="EMBL" id="AP018204">
    <property type="protein sequence ID" value="BAY59237.1"/>
    <property type="molecule type" value="Genomic_DNA"/>
</dbReference>
<name>A0A1Z4JRE3_LEPBY</name>
<accession>A0A1Z4JRE3</accession>
<dbReference type="AlphaFoldDB" id="A0A1Z4JRE3"/>
<geneLocation type="plasmid" evidence="1">
    <name>plasmid1</name>
</geneLocation>
<dbReference type="Proteomes" id="UP000217895">
    <property type="component" value="Plasmid Plasmid1 dna"/>
</dbReference>
<proteinExistence type="predicted"/>
<evidence type="ECO:0000313" key="2">
    <source>
        <dbReference type="Proteomes" id="UP000217895"/>
    </source>
</evidence>
<reference evidence="1 2" key="1">
    <citation type="submission" date="2017-06" db="EMBL/GenBank/DDBJ databases">
        <title>Genome sequencing of cyanobaciteial culture collection at National Institute for Environmental Studies (NIES).</title>
        <authorList>
            <person name="Hirose Y."/>
            <person name="Shimura Y."/>
            <person name="Fujisawa T."/>
            <person name="Nakamura Y."/>
            <person name="Kawachi M."/>
        </authorList>
    </citation>
    <scope>NUCLEOTIDE SEQUENCE [LARGE SCALE GENOMIC DNA]</scope>
    <source>
        <strain evidence="1 2">NIES-2135</strain>
        <plasmid evidence="2">Plasmid Plasmid1 dna</plasmid>
    </source>
</reference>